<feature type="domain" description="Phage tail collar" evidence="1">
    <location>
        <begin position="7"/>
        <end position="63"/>
    </location>
</feature>
<evidence type="ECO:0000313" key="3">
    <source>
        <dbReference type="Proteomes" id="UP001179614"/>
    </source>
</evidence>
<dbReference type="SUPFAM" id="SSF88874">
    <property type="entry name" value="Receptor-binding domain of short tail fibre protein gp12"/>
    <property type="match status" value="1"/>
</dbReference>
<proteinExistence type="predicted"/>
<organism evidence="2 3">
    <name type="scientific">Bradyrhizobium xenonodulans</name>
    <dbReference type="NCBI Taxonomy" id="2736875"/>
    <lineage>
        <taxon>Bacteria</taxon>
        <taxon>Pseudomonadati</taxon>
        <taxon>Pseudomonadota</taxon>
        <taxon>Alphaproteobacteria</taxon>
        <taxon>Hyphomicrobiales</taxon>
        <taxon>Nitrobacteraceae</taxon>
        <taxon>Bradyrhizobium</taxon>
    </lineage>
</organism>
<sequence length="175" mass="18182">MADPFIGEIRLFGFSRIPINWLACAGQSLPISQYEALYTVIGTTYGGDGVQTFNLPDLRGRVPIGQGAGPGLPIYAIGQIAGEEEHTLIEAEMPVHSHSLMSSTATADTATPGSSVHLATSSSGNLYAPIANAAPYVTMAPCVVPAGRSIGHNNMMPTVVANYCICIDGIFPSSG</sequence>
<evidence type="ECO:0000313" key="2">
    <source>
        <dbReference type="EMBL" id="WBL82432.1"/>
    </source>
</evidence>
<dbReference type="EMBL" id="CP089391">
    <property type="protein sequence ID" value="WBL82432.1"/>
    <property type="molecule type" value="Genomic_DNA"/>
</dbReference>
<keyword evidence="3" id="KW-1185">Reference proteome</keyword>
<gene>
    <name evidence="2" type="ORF">I3J27_19100</name>
</gene>
<dbReference type="Pfam" id="PF07484">
    <property type="entry name" value="Collar"/>
    <property type="match status" value="1"/>
</dbReference>
<reference evidence="2" key="1">
    <citation type="submission" date="2021-12" db="EMBL/GenBank/DDBJ databases">
        <title>Bradyrhizobium xenonodulans sp. nov.</title>
        <authorList>
            <person name="Claassens R."/>
            <person name="Venter S.N."/>
            <person name="Beukes C.W."/>
            <person name="Stepkowski T."/>
            <person name="Steenkamp E.T."/>
        </authorList>
    </citation>
    <scope>NUCLEOTIDE SEQUENCE</scope>
    <source>
        <strain evidence="2">14AB</strain>
    </source>
</reference>
<dbReference type="Proteomes" id="UP001179614">
    <property type="component" value="Chromosome"/>
</dbReference>
<dbReference type="Gene3D" id="3.90.1340.10">
    <property type="entry name" value="Phage tail collar domain"/>
    <property type="match status" value="1"/>
</dbReference>
<dbReference type="InterPro" id="IPR011083">
    <property type="entry name" value="Phage_tail_collar_dom"/>
</dbReference>
<name>A0ABY7MVH6_9BRAD</name>
<accession>A0ABY7MVH6</accession>
<dbReference type="InterPro" id="IPR037053">
    <property type="entry name" value="Phage_tail_collar_dom_sf"/>
</dbReference>
<dbReference type="RefSeq" id="WP_270172429.1">
    <property type="nucleotide sequence ID" value="NZ_CP089391.1"/>
</dbReference>
<evidence type="ECO:0000259" key="1">
    <source>
        <dbReference type="Pfam" id="PF07484"/>
    </source>
</evidence>
<protein>
    <submittedName>
        <fullName evidence="2">Tail fiber protein</fullName>
    </submittedName>
</protein>